<feature type="domain" description="STAS" evidence="3">
    <location>
        <begin position="30"/>
        <end position="141"/>
    </location>
</feature>
<dbReference type="PROSITE" id="PS50801">
    <property type="entry name" value="STAS"/>
    <property type="match status" value="1"/>
</dbReference>
<reference evidence="4" key="2">
    <citation type="submission" date="2020-02" db="EMBL/GenBank/DDBJ databases">
        <authorList>
            <person name="Matsumoto Y."/>
            <person name="Kinjo T."/>
            <person name="Motooka D."/>
            <person name="Nabeya D."/>
            <person name="Jung N."/>
            <person name="Uechi K."/>
            <person name="Horii T."/>
            <person name="Iida T."/>
            <person name="Fujita J."/>
            <person name="Nakamura S."/>
        </authorList>
    </citation>
    <scope>NUCLEOTIDE SEQUENCE</scope>
    <source>
        <strain evidence="4">JCM 13573</strain>
    </source>
</reference>
<keyword evidence="6" id="KW-1185">Reference proteome</keyword>
<evidence type="ECO:0000313" key="7">
    <source>
        <dbReference type="Proteomes" id="UP000663583"/>
    </source>
</evidence>
<dbReference type="NCBIfam" id="TIGR00377">
    <property type="entry name" value="ant_ant_sig"/>
    <property type="match status" value="1"/>
</dbReference>
<dbReference type="AlphaFoldDB" id="A0AAX1J2S9"/>
<dbReference type="GO" id="GO:0043856">
    <property type="term" value="F:anti-sigma factor antagonist activity"/>
    <property type="evidence" value="ECO:0007669"/>
    <property type="project" value="InterPro"/>
</dbReference>
<evidence type="ECO:0000259" key="3">
    <source>
        <dbReference type="PROSITE" id="PS50801"/>
    </source>
</evidence>
<reference evidence="4 6" key="1">
    <citation type="journal article" date="2019" name="Emerg. Microbes Infect.">
        <title>Comprehensive subspecies identification of 175 nontuberculous mycobacteria species based on 7547 genomic profiles.</title>
        <authorList>
            <person name="Matsumoto Y."/>
            <person name="Kinjo T."/>
            <person name="Motooka D."/>
            <person name="Nabeya D."/>
            <person name="Jung N."/>
            <person name="Uechi K."/>
            <person name="Horii T."/>
            <person name="Iida T."/>
            <person name="Fujita J."/>
            <person name="Nakamura S."/>
        </authorList>
    </citation>
    <scope>NUCLEOTIDE SEQUENCE [LARGE SCALE GENOMIC DNA]</scope>
    <source>
        <strain evidence="4 6">JCM 13573</strain>
    </source>
</reference>
<evidence type="ECO:0000313" key="5">
    <source>
        <dbReference type="EMBL" id="QPI35764.1"/>
    </source>
</evidence>
<dbReference type="CDD" id="cd07043">
    <property type="entry name" value="STAS_anti-anti-sigma_factors"/>
    <property type="match status" value="1"/>
</dbReference>
<evidence type="ECO:0000256" key="1">
    <source>
        <dbReference type="ARBA" id="ARBA00009013"/>
    </source>
</evidence>
<evidence type="ECO:0000313" key="4">
    <source>
        <dbReference type="EMBL" id="GFG65238.1"/>
    </source>
</evidence>
<dbReference type="Proteomes" id="UP000465306">
    <property type="component" value="Unassembled WGS sequence"/>
</dbReference>
<gene>
    <name evidence="5" type="ORF">I2456_14225</name>
    <name evidence="4" type="ORF">MKUB_27280</name>
</gene>
<dbReference type="RefSeq" id="WP_068164346.1">
    <property type="nucleotide sequence ID" value="NZ_BLKU01000003.1"/>
</dbReference>
<dbReference type="KEGG" id="mku:I2456_14225"/>
<dbReference type="EMBL" id="BLKU01000003">
    <property type="protein sequence ID" value="GFG65238.1"/>
    <property type="molecule type" value="Genomic_DNA"/>
</dbReference>
<dbReference type="SUPFAM" id="SSF52091">
    <property type="entry name" value="SpoIIaa-like"/>
    <property type="match status" value="1"/>
</dbReference>
<proteinExistence type="inferred from homology"/>
<reference evidence="5" key="3">
    <citation type="submission" date="2020-11" db="EMBL/GenBank/DDBJ databases">
        <title>Intraspecies plasmid and genomic variation of Mycobacterium kubicae revealed by the complete genome sequences of two clinical isolates.</title>
        <authorList>
            <person name="Hendrix J.R."/>
            <person name="Epperson L.E."/>
            <person name="Honda J.R."/>
            <person name="Strong M."/>
        </authorList>
    </citation>
    <scope>NUCLEOTIDE SEQUENCE</scope>
    <source>
        <strain evidence="5">JCM 13573</strain>
    </source>
</reference>
<name>A0AAX1J2S9_9MYCO</name>
<dbReference type="Pfam" id="PF01740">
    <property type="entry name" value="STAS"/>
    <property type="match status" value="1"/>
</dbReference>
<dbReference type="InterPro" id="IPR002645">
    <property type="entry name" value="STAS_dom"/>
</dbReference>
<dbReference type="InterPro" id="IPR036513">
    <property type="entry name" value="STAS_dom_sf"/>
</dbReference>
<dbReference type="EMBL" id="CP065047">
    <property type="protein sequence ID" value="QPI35764.1"/>
    <property type="molecule type" value="Genomic_DNA"/>
</dbReference>
<accession>A0AAX1J2S9</accession>
<dbReference type="PANTHER" id="PTHR33495">
    <property type="entry name" value="ANTI-SIGMA FACTOR ANTAGONIST TM_1081-RELATED-RELATED"/>
    <property type="match status" value="1"/>
</dbReference>
<dbReference type="PANTHER" id="PTHR33495:SF2">
    <property type="entry name" value="ANTI-SIGMA FACTOR ANTAGONIST TM_1081-RELATED"/>
    <property type="match status" value="1"/>
</dbReference>
<dbReference type="Gene3D" id="3.30.750.24">
    <property type="entry name" value="STAS domain"/>
    <property type="match status" value="1"/>
</dbReference>
<evidence type="ECO:0000256" key="2">
    <source>
        <dbReference type="RuleBase" id="RU003749"/>
    </source>
</evidence>
<dbReference type="InterPro" id="IPR003658">
    <property type="entry name" value="Anti-sigma_ant"/>
</dbReference>
<protein>
    <recommendedName>
        <fullName evidence="2">Anti-sigma factor antagonist</fullName>
    </recommendedName>
</protein>
<comment type="similarity">
    <text evidence="1 2">Belongs to the anti-sigma-factor antagonist family.</text>
</comment>
<organism evidence="5 7">
    <name type="scientific">Mycobacterium kubicae</name>
    <dbReference type="NCBI Taxonomy" id="120959"/>
    <lineage>
        <taxon>Bacteria</taxon>
        <taxon>Bacillati</taxon>
        <taxon>Actinomycetota</taxon>
        <taxon>Actinomycetes</taxon>
        <taxon>Mycobacteriales</taxon>
        <taxon>Mycobacteriaceae</taxon>
        <taxon>Mycobacterium</taxon>
        <taxon>Mycobacterium simiae complex</taxon>
    </lineage>
</organism>
<sequence>MSLAPTDLRPAHLRLSTRLVSELGAQNSTLRAAVQGVGSAVIVYAGGEIDACNEHIWRLLLREASAFVDPQQPFIVDVNSVDFISCSGFEALADEAHRCRERGIELCLVSLQPSVCRIVEACGLSDVLTVLTSAAQALDPYEQLSPEAVIDEAC</sequence>
<dbReference type="Proteomes" id="UP000663583">
    <property type="component" value="Chromosome"/>
</dbReference>
<evidence type="ECO:0000313" key="6">
    <source>
        <dbReference type="Proteomes" id="UP000465306"/>
    </source>
</evidence>